<dbReference type="CDD" id="cd07440">
    <property type="entry name" value="RGS"/>
    <property type="match status" value="1"/>
</dbReference>
<dbReference type="PANTHER" id="PTHR10845:SF192">
    <property type="entry name" value="DOUBLE HIT, ISOFORM B"/>
    <property type="match status" value="1"/>
</dbReference>
<dbReference type="Pfam" id="PF00615">
    <property type="entry name" value="RGS"/>
    <property type="match status" value="1"/>
</dbReference>
<dbReference type="SUPFAM" id="SSF48097">
    <property type="entry name" value="Regulator of G-protein signaling, RGS"/>
    <property type="match status" value="1"/>
</dbReference>
<evidence type="ECO:0000313" key="3">
    <source>
        <dbReference type="Proteomes" id="UP001439008"/>
    </source>
</evidence>
<sequence>MMLTYSYMFFSYTMIGLFTFLNTKQYFSKNDNLHTALEKTLEDSFLKEKLKMHLAKEFNAENLEFIESARRFKDNFNDSLNSDRARLQFAWCIYSHFISENSPFQVNLSGSTRETIVEKIEKSLVSRNMYDKAEKEVFTLLKNDSFRRFSNINGELLH</sequence>
<dbReference type="Gene3D" id="1.10.167.10">
    <property type="entry name" value="Regulator of G-protein Signalling 4, domain 2"/>
    <property type="match status" value="1"/>
</dbReference>
<reference evidence="2 3" key="1">
    <citation type="journal article" date="2024" name="BMC Biol.">
        <title>Comparative genomics of Ascetosporea gives new insight into the evolutionary basis for animal parasitism in Rhizaria.</title>
        <authorList>
            <person name="Hiltunen Thoren M."/>
            <person name="Onut-Brannstrom I."/>
            <person name="Alfjorden A."/>
            <person name="Peckova H."/>
            <person name="Swords F."/>
            <person name="Hooper C."/>
            <person name="Holzer A.S."/>
            <person name="Bass D."/>
            <person name="Burki F."/>
        </authorList>
    </citation>
    <scope>NUCLEOTIDE SEQUENCE [LARGE SCALE GENOMIC DNA]</scope>
    <source>
        <strain evidence="2">20-A016</strain>
    </source>
</reference>
<gene>
    <name evidence="2" type="primary">rgs-4</name>
    <name evidence="2" type="ORF">MHBO_004848</name>
</gene>
<evidence type="ECO:0000259" key="1">
    <source>
        <dbReference type="PROSITE" id="PS50132"/>
    </source>
</evidence>
<evidence type="ECO:0000313" key="2">
    <source>
        <dbReference type="EMBL" id="MES1923297.1"/>
    </source>
</evidence>
<accession>A0ABV2AUG7</accession>
<protein>
    <submittedName>
        <fullName evidence="2">Positive regulation of GTPase activity</fullName>
    </submittedName>
</protein>
<comment type="caution">
    <text evidence="2">The sequence shown here is derived from an EMBL/GenBank/DDBJ whole genome shotgun (WGS) entry which is preliminary data.</text>
</comment>
<dbReference type="InterPro" id="IPR044926">
    <property type="entry name" value="RGS_subdomain_2"/>
</dbReference>
<dbReference type="InterPro" id="IPR036305">
    <property type="entry name" value="RGS_sf"/>
</dbReference>
<keyword evidence="3" id="KW-1185">Reference proteome</keyword>
<dbReference type="SMART" id="SM00315">
    <property type="entry name" value="RGS"/>
    <property type="match status" value="1"/>
</dbReference>
<name>A0ABV2AUG7_9EUKA</name>
<dbReference type="PANTHER" id="PTHR10845">
    <property type="entry name" value="REGULATOR OF G PROTEIN SIGNALING"/>
    <property type="match status" value="1"/>
</dbReference>
<dbReference type="EMBL" id="JBDODL010005489">
    <property type="protein sequence ID" value="MES1923297.1"/>
    <property type="molecule type" value="Genomic_DNA"/>
</dbReference>
<dbReference type="PROSITE" id="PS50132">
    <property type="entry name" value="RGS"/>
    <property type="match status" value="1"/>
</dbReference>
<dbReference type="Proteomes" id="UP001439008">
    <property type="component" value="Unassembled WGS sequence"/>
</dbReference>
<organism evidence="2 3">
    <name type="scientific">Bonamia ostreae</name>
    <dbReference type="NCBI Taxonomy" id="126728"/>
    <lineage>
        <taxon>Eukaryota</taxon>
        <taxon>Sar</taxon>
        <taxon>Rhizaria</taxon>
        <taxon>Endomyxa</taxon>
        <taxon>Ascetosporea</taxon>
        <taxon>Haplosporida</taxon>
        <taxon>Bonamia</taxon>
    </lineage>
</organism>
<dbReference type="PRINTS" id="PR01301">
    <property type="entry name" value="RGSPROTEIN"/>
</dbReference>
<feature type="domain" description="RGS" evidence="1">
    <location>
        <begin position="36"/>
        <end position="149"/>
    </location>
</feature>
<proteinExistence type="predicted"/>
<dbReference type="InterPro" id="IPR016137">
    <property type="entry name" value="RGS"/>
</dbReference>